<comment type="caution">
    <text evidence="1">The sequence shown here is derived from an EMBL/GenBank/DDBJ whole genome shotgun (WGS) entry which is preliminary data.</text>
</comment>
<dbReference type="Proteomes" id="UP000276133">
    <property type="component" value="Unassembled WGS sequence"/>
</dbReference>
<evidence type="ECO:0000313" key="2">
    <source>
        <dbReference type="Proteomes" id="UP000276133"/>
    </source>
</evidence>
<accession>A0A3M7R0Q7</accession>
<sequence length="281" mass="32508">PIINELKVLEKGIVINGKILKLFITNGIFDKPARSSILNTIQFNGCYGCIKCYQPGCSIKTESTIIDYMHSVLEGVVRRLLIIKPQKFIPRTPRDLKDVKKWKENELFSFLVYYSLPILEPYMPIDQFEHYTNLVGGIEYLLRHFVRNMDKIYKPEGLLSGVHELIHLTGDEARNGDLNDFNCFSFEDLNRQLGRLINGTSKIGLFNKSFELINENDKEKILNFLDKKTQKIALSKNYALKSIPSLAQMLINAFTSRERIRFMSLIFHHLIFKSNDLNITV</sequence>
<dbReference type="PANTHER" id="PTHR46579:SF1">
    <property type="entry name" value="F5_8 TYPE C DOMAIN-CONTAINING PROTEIN"/>
    <property type="match status" value="1"/>
</dbReference>
<dbReference type="OrthoDB" id="10062362at2759"/>
<keyword evidence="2" id="KW-1185">Reference proteome</keyword>
<organism evidence="1 2">
    <name type="scientific">Brachionus plicatilis</name>
    <name type="common">Marine rotifer</name>
    <name type="synonym">Brachionus muelleri</name>
    <dbReference type="NCBI Taxonomy" id="10195"/>
    <lineage>
        <taxon>Eukaryota</taxon>
        <taxon>Metazoa</taxon>
        <taxon>Spiralia</taxon>
        <taxon>Gnathifera</taxon>
        <taxon>Rotifera</taxon>
        <taxon>Eurotatoria</taxon>
        <taxon>Monogononta</taxon>
        <taxon>Pseudotrocha</taxon>
        <taxon>Ploima</taxon>
        <taxon>Brachionidae</taxon>
        <taxon>Brachionus</taxon>
    </lineage>
</organism>
<feature type="non-terminal residue" evidence="1">
    <location>
        <position position="1"/>
    </location>
</feature>
<dbReference type="PANTHER" id="PTHR46579">
    <property type="entry name" value="F5/8 TYPE C DOMAIN-CONTAINING PROTEIN-RELATED"/>
    <property type="match status" value="1"/>
</dbReference>
<gene>
    <name evidence="1" type="ORF">BpHYR1_015517</name>
</gene>
<dbReference type="EMBL" id="REGN01004543">
    <property type="protein sequence ID" value="RNA17069.1"/>
    <property type="molecule type" value="Genomic_DNA"/>
</dbReference>
<dbReference type="AlphaFoldDB" id="A0A3M7R0Q7"/>
<protein>
    <submittedName>
        <fullName evidence="1">Uncharacterized protein</fullName>
    </submittedName>
</protein>
<name>A0A3M7R0Q7_BRAPC</name>
<proteinExistence type="predicted"/>
<evidence type="ECO:0000313" key="1">
    <source>
        <dbReference type="EMBL" id="RNA17069.1"/>
    </source>
</evidence>
<reference evidence="1 2" key="1">
    <citation type="journal article" date="2018" name="Sci. Rep.">
        <title>Genomic signatures of local adaptation to the degree of environmental predictability in rotifers.</title>
        <authorList>
            <person name="Franch-Gras L."/>
            <person name="Hahn C."/>
            <person name="Garcia-Roger E.M."/>
            <person name="Carmona M.J."/>
            <person name="Serra M."/>
            <person name="Gomez A."/>
        </authorList>
    </citation>
    <scope>NUCLEOTIDE SEQUENCE [LARGE SCALE GENOMIC DNA]</scope>
    <source>
        <strain evidence="1">HYR1</strain>
    </source>
</reference>